<dbReference type="RefSeq" id="WP_092370134.1">
    <property type="nucleotide sequence ID" value="NZ_BMGV01000011.1"/>
</dbReference>
<dbReference type="Proteomes" id="UP000199379">
    <property type="component" value="Unassembled WGS sequence"/>
</dbReference>
<accession>A0A1H7DHJ0</accession>
<gene>
    <name evidence="2" type="ORF">SAMN05444007_111137</name>
</gene>
<keyword evidence="3" id="KW-1185">Reference proteome</keyword>
<dbReference type="InterPro" id="IPR046358">
    <property type="entry name" value="Flagellin_C"/>
</dbReference>
<proteinExistence type="predicted"/>
<evidence type="ECO:0000313" key="2">
    <source>
        <dbReference type="EMBL" id="SEK01196.1"/>
    </source>
</evidence>
<protein>
    <submittedName>
        <fullName evidence="2">Flagellar hook-associated protein 3 FlgL</fullName>
    </submittedName>
</protein>
<feature type="domain" description="Flagellin C-terminal" evidence="1">
    <location>
        <begin position="260"/>
        <end position="334"/>
    </location>
</feature>
<evidence type="ECO:0000313" key="3">
    <source>
        <dbReference type="Proteomes" id="UP000199379"/>
    </source>
</evidence>
<dbReference type="OrthoDB" id="7312911at2"/>
<sequence>MTVTSIGDLARGLTLRARSVQIKSQIDTLTKELSTGRTSDVTGRLKGDYSHLAELDRGLRRLDAFKVATSEAALLTTAMQQGAETVQDRAERLSNDVITLHPFGQAGKRAQVASNAAQDLQTMVAALNVSAGGRAVFSGVETDTSPLADHDTLLTGLRSAISGQPSVADMMTAARDWFSDPSGFEAQIYRGADRNLAPTRLSETDTVSPGIRADAAAFRDVLRSTALLALSTDPGLGLTSGEQAELIDTAGGDLLAGRDGLTALRAEIGFDEARIADAQAQNSAARTSLDYARNELVAADPFDVVTRLEAAQFQLESLYSATVRTANLSLVNFLR</sequence>
<evidence type="ECO:0000259" key="1">
    <source>
        <dbReference type="Pfam" id="PF00700"/>
    </source>
</evidence>
<dbReference type="EMBL" id="FNYD01000011">
    <property type="protein sequence ID" value="SEK01196.1"/>
    <property type="molecule type" value="Genomic_DNA"/>
</dbReference>
<dbReference type="AlphaFoldDB" id="A0A1H7DHJ0"/>
<organism evidence="2 3">
    <name type="scientific">Cribrihabitans marinus</name>
    <dbReference type="NCBI Taxonomy" id="1227549"/>
    <lineage>
        <taxon>Bacteria</taxon>
        <taxon>Pseudomonadati</taxon>
        <taxon>Pseudomonadota</taxon>
        <taxon>Alphaproteobacteria</taxon>
        <taxon>Rhodobacterales</taxon>
        <taxon>Paracoccaceae</taxon>
        <taxon>Cribrihabitans</taxon>
    </lineage>
</organism>
<name>A0A1H7DHJ0_9RHOB</name>
<dbReference type="SUPFAM" id="SSF64518">
    <property type="entry name" value="Phase 1 flagellin"/>
    <property type="match status" value="1"/>
</dbReference>
<dbReference type="STRING" id="1227549.SAMN05444007_111137"/>
<keyword evidence="2" id="KW-0282">Flagellum</keyword>
<reference evidence="2 3" key="1">
    <citation type="submission" date="2016-10" db="EMBL/GenBank/DDBJ databases">
        <authorList>
            <person name="de Groot N.N."/>
        </authorList>
    </citation>
    <scope>NUCLEOTIDE SEQUENCE [LARGE SCALE GENOMIC DNA]</scope>
    <source>
        <strain evidence="2 3">DSM 29340</strain>
    </source>
</reference>
<keyword evidence="2" id="KW-0969">Cilium</keyword>
<keyword evidence="2" id="KW-0966">Cell projection</keyword>
<dbReference type="Pfam" id="PF00700">
    <property type="entry name" value="Flagellin_C"/>
    <property type="match status" value="1"/>
</dbReference>